<dbReference type="OrthoDB" id="9780267at2"/>
<proteinExistence type="predicted"/>
<keyword evidence="3" id="KW-1185">Reference proteome</keyword>
<dbReference type="RefSeq" id="WP_091297240.1">
    <property type="nucleotide sequence ID" value="NZ_FOCE01000002.1"/>
</dbReference>
<accession>A0A1H8B0V6</accession>
<evidence type="ECO:0000313" key="3">
    <source>
        <dbReference type="Proteomes" id="UP000198761"/>
    </source>
</evidence>
<sequence length="238" mass="25881">MEEPHDTAHRKRGLLAGLRASFLTGLVVVLPIGLTIYLVYTVVGWIDGWILPVIPWGWRPDQLVAYYLGPDANFPTRGLGVIVFLVFTIIVGWIAKGLIGRSILAQAEALVDRMPVVRSVYGGFKQITETFFAKSEKSFDRTCLVEFPRPGSWAVGFVATTAKGEIAAKLPSDKKMIAVFVALTPLTSGILLFVPEEDVIFLDMKADDAVKLIVSAGLVSPGTKEVQGLLAEQPAQID</sequence>
<dbReference type="Proteomes" id="UP000198761">
    <property type="component" value="Unassembled WGS sequence"/>
</dbReference>
<evidence type="ECO:0000313" key="2">
    <source>
        <dbReference type="EMBL" id="SEM76413.1"/>
    </source>
</evidence>
<keyword evidence="1" id="KW-1133">Transmembrane helix</keyword>
<dbReference type="PANTHER" id="PTHR31876:SF26">
    <property type="entry name" value="PROTEIN LIKE COV 2"/>
    <property type="match status" value="1"/>
</dbReference>
<feature type="transmembrane region" description="Helical" evidence="1">
    <location>
        <begin position="78"/>
        <end position="95"/>
    </location>
</feature>
<feature type="transmembrane region" description="Helical" evidence="1">
    <location>
        <begin position="20"/>
        <end position="46"/>
    </location>
</feature>
<keyword evidence="1" id="KW-0472">Membrane</keyword>
<dbReference type="AlphaFoldDB" id="A0A1H8B0V6"/>
<reference evidence="2 3" key="1">
    <citation type="submission" date="2016-10" db="EMBL/GenBank/DDBJ databases">
        <authorList>
            <person name="de Groot N.N."/>
        </authorList>
    </citation>
    <scope>NUCLEOTIDE SEQUENCE [LARGE SCALE GENOMIC DNA]</scope>
    <source>
        <strain evidence="2 3">DSM 3857</strain>
    </source>
</reference>
<dbReference type="InterPro" id="IPR007462">
    <property type="entry name" value="COV1-like"/>
</dbReference>
<protein>
    <submittedName>
        <fullName evidence="2">Uncharacterized membrane protein</fullName>
    </submittedName>
</protein>
<feature type="transmembrane region" description="Helical" evidence="1">
    <location>
        <begin position="176"/>
        <end position="194"/>
    </location>
</feature>
<organism evidence="2 3">
    <name type="scientific">Gemmobacter aquatilis</name>
    <dbReference type="NCBI Taxonomy" id="933059"/>
    <lineage>
        <taxon>Bacteria</taxon>
        <taxon>Pseudomonadati</taxon>
        <taxon>Pseudomonadota</taxon>
        <taxon>Alphaproteobacteria</taxon>
        <taxon>Rhodobacterales</taxon>
        <taxon>Paracoccaceae</taxon>
        <taxon>Gemmobacter</taxon>
    </lineage>
</organism>
<dbReference type="PANTHER" id="PTHR31876">
    <property type="entry name" value="COV-LIKE PROTEIN 1"/>
    <property type="match status" value="1"/>
</dbReference>
<gene>
    <name evidence="2" type="ORF">SAMN04488103_10214</name>
</gene>
<name>A0A1H8B0V6_9RHOB</name>
<dbReference type="EMBL" id="FOCE01000002">
    <property type="protein sequence ID" value="SEM76413.1"/>
    <property type="molecule type" value="Genomic_DNA"/>
</dbReference>
<keyword evidence="1" id="KW-0812">Transmembrane</keyword>
<dbReference type="Pfam" id="PF04367">
    <property type="entry name" value="DUF502"/>
    <property type="match status" value="1"/>
</dbReference>
<dbReference type="STRING" id="933059.SAMN04488103_10214"/>
<evidence type="ECO:0000256" key="1">
    <source>
        <dbReference type="SAM" id="Phobius"/>
    </source>
</evidence>